<dbReference type="AlphaFoldDB" id="A0A383EZ25"/>
<dbReference type="InterPro" id="IPR029033">
    <property type="entry name" value="His_PPase_superfam"/>
</dbReference>
<accession>A0A383EZ25</accession>
<protein>
    <recommendedName>
        <fullName evidence="3">Histidine phosphatase family protein</fullName>
    </recommendedName>
</protein>
<proteinExistence type="predicted"/>
<dbReference type="SUPFAM" id="SSF53254">
    <property type="entry name" value="Phosphoglycerate mutase-like"/>
    <property type="match status" value="1"/>
</dbReference>
<dbReference type="Pfam" id="PF00300">
    <property type="entry name" value="His_Phos_1"/>
    <property type="match status" value="1"/>
</dbReference>
<evidence type="ECO:0000313" key="2">
    <source>
        <dbReference type="EMBL" id="SVE62136.1"/>
    </source>
</evidence>
<organism evidence="2">
    <name type="scientific">marine metagenome</name>
    <dbReference type="NCBI Taxonomy" id="408172"/>
    <lineage>
        <taxon>unclassified sequences</taxon>
        <taxon>metagenomes</taxon>
        <taxon>ecological metagenomes</taxon>
    </lineage>
</organism>
<feature type="region of interest" description="Disordered" evidence="1">
    <location>
        <begin position="90"/>
        <end position="123"/>
    </location>
</feature>
<feature type="non-terminal residue" evidence="2">
    <location>
        <position position="1"/>
    </location>
</feature>
<evidence type="ECO:0000256" key="1">
    <source>
        <dbReference type="SAM" id="MobiDB-lite"/>
    </source>
</evidence>
<sequence>VAGNFTEVGWDTPENFNARITAAWDDLCRRSLGERVLVSCHGGTVRSILAAVAGNPQASFKTDYAAISRIQVNLDDDGVPHAHILSVNETGHFDADRTTAGGPMRGAPDTAWPGQRRSITAPR</sequence>
<name>A0A383EZ25_9ZZZZ</name>
<dbReference type="InterPro" id="IPR013078">
    <property type="entry name" value="His_Pase_superF_clade-1"/>
</dbReference>
<gene>
    <name evidence="2" type="ORF">METZ01_LOCUS514990</name>
</gene>
<reference evidence="2" key="1">
    <citation type="submission" date="2018-05" db="EMBL/GenBank/DDBJ databases">
        <authorList>
            <person name="Lanie J.A."/>
            <person name="Ng W.-L."/>
            <person name="Kazmierczak K.M."/>
            <person name="Andrzejewski T.M."/>
            <person name="Davidsen T.M."/>
            <person name="Wayne K.J."/>
            <person name="Tettelin H."/>
            <person name="Glass J.I."/>
            <person name="Rusch D."/>
            <person name="Podicherti R."/>
            <person name="Tsui H.-C.T."/>
            <person name="Winkler M.E."/>
        </authorList>
    </citation>
    <scope>NUCLEOTIDE SEQUENCE</scope>
</reference>
<dbReference type="Gene3D" id="3.40.50.1240">
    <property type="entry name" value="Phosphoglycerate mutase-like"/>
    <property type="match status" value="1"/>
</dbReference>
<dbReference type="EMBL" id="UINC01230137">
    <property type="protein sequence ID" value="SVE62136.1"/>
    <property type="molecule type" value="Genomic_DNA"/>
</dbReference>
<dbReference type="CDD" id="cd07067">
    <property type="entry name" value="HP_PGM_like"/>
    <property type="match status" value="1"/>
</dbReference>
<evidence type="ECO:0008006" key="3">
    <source>
        <dbReference type="Google" id="ProtNLM"/>
    </source>
</evidence>